<comment type="similarity">
    <text evidence="8">Belongs to the MntP (TC 9.B.29) family.</text>
</comment>
<gene>
    <name evidence="8" type="primary">mntP</name>
    <name evidence="9" type="ORF">HNR65_000113</name>
</gene>
<comment type="caution">
    <text evidence="9">The sequence shown here is derived from an EMBL/GenBank/DDBJ whole genome shotgun (WGS) entry which is preliminary data.</text>
</comment>
<accession>A0A7W0C610</accession>
<reference evidence="9 10" key="1">
    <citation type="submission" date="2020-07" db="EMBL/GenBank/DDBJ databases">
        <title>Genomic Encyclopedia of Type Strains, Phase IV (KMG-IV): sequencing the most valuable type-strain genomes for metagenomic binning, comparative biology and taxonomic classification.</title>
        <authorList>
            <person name="Goeker M."/>
        </authorList>
    </citation>
    <scope>NUCLEOTIDE SEQUENCE [LARGE SCALE GENOMIC DNA]</scope>
    <source>
        <strain evidence="9 10">DSM 17721</strain>
    </source>
</reference>
<dbReference type="EMBL" id="JACDUS010000001">
    <property type="protein sequence ID" value="MBA2879806.1"/>
    <property type="molecule type" value="Genomic_DNA"/>
</dbReference>
<feature type="transmembrane region" description="Helical" evidence="8">
    <location>
        <begin position="102"/>
        <end position="124"/>
    </location>
</feature>
<organism evidence="9 10">
    <name type="scientific">Desulfosalsimonas propionicica</name>
    <dbReference type="NCBI Taxonomy" id="332175"/>
    <lineage>
        <taxon>Bacteria</taxon>
        <taxon>Pseudomonadati</taxon>
        <taxon>Thermodesulfobacteriota</taxon>
        <taxon>Desulfobacteria</taxon>
        <taxon>Desulfobacterales</taxon>
        <taxon>Desulfosalsimonadaceae</taxon>
        <taxon>Desulfosalsimonas</taxon>
    </lineage>
</organism>
<feature type="transmembrane region" description="Helical" evidence="8">
    <location>
        <begin position="63"/>
        <end position="81"/>
    </location>
</feature>
<evidence type="ECO:0000256" key="5">
    <source>
        <dbReference type="ARBA" id="ARBA00023065"/>
    </source>
</evidence>
<feature type="transmembrane region" description="Helical" evidence="8">
    <location>
        <begin position="6"/>
        <end position="26"/>
    </location>
</feature>
<dbReference type="GO" id="GO:0005384">
    <property type="term" value="F:manganese ion transmembrane transporter activity"/>
    <property type="evidence" value="ECO:0007669"/>
    <property type="project" value="UniProtKB-UniRule"/>
</dbReference>
<dbReference type="InterPro" id="IPR022929">
    <property type="entry name" value="Put_MntP"/>
</dbReference>
<dbReference type="HAMAP" id="MF_01521">
    <property type="entry name" value="MntP_pump"/>
    <property type="match status" value="1"/>
</dbReference>
<dbReference type="PANTHER" id="PTHR35529:SF1">
    <property type="entry name" value="MANGANESE EFFLUX PUMP MNTP-RELATED"/>
    <property type="match status" value="1"/>
</dbReference>
<keyword evidence="3 8" id="KW-0812">Transmembrane</keyword>
<keyword evidence="10" id="KW-1185">Reference proteome</keyword>
<keyword evidence="2 8" id="KW-1003">Cell membrane</keyword>
<keyword evidence="1 8" id="KW-0813">Transport</keyword>
<comment type="function">
    <text evidence="8">Probably functions as a manganese efflux pump.</text>
</comment>
<feature type="transmembrane region" description="Helical" evidence="8">
    <location>
        <begin position="38"/>
        <end position="57"/>
    </location>
</feature>
<name>A0A7W0C610_9BACT</name>
<feature type="transmembrane region" description="Helical" evidence="8">
    <location>
        <begin position="130"/>
        <end position="151"/>
    </location>
</feature>
<evidence type="ECO:0000313" key="10">
    <source>
        <dbReference type="Proteomes" id="UP000525298"/>
    </source>
</evidence>
<evidence type="ECO:0000256" key="2">
    <source>
        <dbReference type="ARBA" id="ARBA00022475"/>
    </source>
</evidence>
<sequence>MNIAEIILIALSLAMDAFAVSVAAGTAGRLHPRAVFRLSFHFGLFQFMMPVLGWYAGSRVAHLVSAVDHWVAFGLLMFVGLRMIRGSLENPSEQIKKDPSRGLTLVVLSVATSIDALAVGFSLAMMNVGIWYPSIMIGVITSAMSLAGIRLGRVFGRRFGPRMEMTGGIILVAIGTRILIADLFF</sequence>
<evidence type="ECO:0000256" key="8">
    <source>
        <dbReference type="HAMAP-Rule" id="MF_01521"/>
    </source>
</evidence>
<dbReference type="PANTHER" id="PTHR35529">
    <property type="entry name" value="MANGANESE EFFLUX PUMP MNTP-RELATED"/>
    <property type="match status" value="1"/>
</dbReference>
<proteinExistence type="inferred from homology"/>
<protein>
    <recommendedName>
        <fullName evidence="8">Putative manganese efflux pump MntP</fullName>
    </recommendedName>
</protein>
<keyword evidence="4 8" id="KW-1133">Transmembrane helix</keyword>
<comment type="subcellular location">
    <subcellularLocation>
        <location evidence="8">Cell membrane</location>
        <topology evidence="8">Multi-pass membrane protein</topology>
    </subcellularLocation>
</comment>
<feature type="transmembrane region" description="Helical" evidence="8">
    <location>
        <begin position="163"/>
        <end position="184"/>
    </location>
</feature>
<dbReference type="GO" id="GO:0005886">
    <property type="term" value="C:plasma membrane"/>
    <property type="evidence" value="ECO:0007669"/>
    <property type="project" value="UniProtKB-SubCell"/>
</dbReference>
<dbReference type="AlphaFoldDB" id="A0A7W0C610"/>
<dbReference type="RefSeq" id="WP_181549502.1">
    <property type="nucleotide sequence ID" value="NZ_JACDUS010000001.1"/>
</dbReference>
<evidence type="ECO:0000256" key="3">
    <source>
        <dbReference type="ARBA" id="ARBA00022692"/>
    </source>
</evidence>
<evidence type="ECO:0000256" key="4">
    <source>
        <dbReference type="ARBA" id="ARBA00022989"/>
    </source>
</evidence>
<keyword evidence="7 8" id="KW-0464">Manganese</keyword>
<evidence type="ECO:0000256" key="6">
    <source>
        <dbReference type="ARBA" id="ARBA00023136"/>
    </source>
</evidence>
<evidence type="ECO:0000256" key="7">
    <source>
        <dbReference type="ARBA" id="ARBA00023211"/>
    </source>
</evidence>
<keyword evidence="5 8" id="KW-0406">Ion transport</keyword>
<dbReference type="Pfam" id="PF02659">
    <property type="entry name" value="Mntp"/>
    <property type="match status" value="1"/>
</dbReference>
<dbReference type="InterPro" id="IPR003810">
    <property type="entry name" value="Mntp/YtaF"/>
</dbReference>
<keyword evidence="6 8" id="KW-0472">Membrane</keyword>
<evidence type="ECO:0000313" key="9">
    <source>
        <dbReference type="EMBL" id="MBA2879806.1"/>
    </source>
</evidence>
<dbReference type="Proteomes" id="UP000525298">
    <property type="component" value="Unassembled WGS sequence"/>
</dbReference>
<evidence type="ECO:0000256" key="1">
    <source>
        <dbReference type="ARBA" id="ARBA00022448"/>
    </source>
</evidence>